<keyword evidence="4" id="KW-0804">Transcription</keyword>
<dbReference type="Proteomes" id="UP000996601">
    <property type="component" value="Unassembled WGS sequence"/>
</dbReference>
<evidence type="ECO:0000256" key="5">
    <source>
        <dbReference type="PROSITE-ProRule" id="PRU00169"/>
    </source>
</evidence>
<comment type="caution">
    <text evidence="8">The sequence shown here is derived from an EMBL/GenBank/DDBJ whole genome shotgun (WGS) entry which is preliminary data.</text>
</comment>
<dbReference type="InterPro" id="IPR039420">
    <property type="entry name" value="WalR-like"/>
</dbReference>
<dbReference type="EMBL" id="WHSB02000014">
    <property type="protein sequence ID" value="MCQ4633666.1"/>
    <property type="molecule type" value="Genomic_DNA"/>
</dbReference>
<keyword evidence="9" id="KW-1185">Reference proteome</keyword>
<keyword evidence="2" id="KW-0805">Transcription regulation</keyword>
<evidence type="ECO:0000259" key="6">
    <source>
        <dbReference type="PROSITE" id="PS50043"/>
    </source>
</evidence>
<evidence type="ECO:0000256" key="2">
    <source>
        <dbReference type="ARBA" id="ARBA00023015"/>
    </source>
</evidence>
<dbReference type="PROSITE" id="PS00622">
    <property type="entry name" value="HTH_LUXR_1"/>
    <property type="match status" value="1"/>
</dbReference>
<name>A0ABT1REQ1_9HYPH</name>
<dbReference type="Gene3D" id="3.40.50.2300">
    <property type="match status" value="1"/>
</dbReference>
<dbReference type="Pfam" id="PF00072">
    <property type="entry name" value="Response_reg"/>
    <property type="match status" value="1"/>
</dbReference>
<dbReference type="SMART" id="SM00448">
    <property type="entry name" value="REC"/>
    <property type="match status" value="1"/>
</dbReference>
<evidence type="ECO:0000313" key="9">
    <source>
        <dbReference type="Proteomes" id="UP000996601"/>
    </source>
</evidence>
<dbReference type="PANTHER" id="PTHR43214">
    <property type="entry name" value="TWO-COMPONENT RESPONSE REGULATOR"/>
    <property type="match status" value="1"/>
</dbReference>
<evidence type="ECO:0000256" key="3">
    <source>
        <dbReference type="ARBA" id="ARBA00023125"/>
    </source>
</evidence>
<dbReference type="PROSITE" id="PS50043">
    <property type="entry name" value="HTH_LUXR_2"/>
    <property type="match status" value="1"/>
</dbReference>
<sequence length="219" mass="23215">MNTIRVAVVDDHPIFREGVASCLIEIGGYDIVGKGGSCDDALAIAQQVDPDVMLLDISMPGGGLNAVASILDRRPAQKIIMLTVSESHSDIATALKLGAKGYVLKGVGSRMLSEILRAVQGGEMYLSPTLSARMIAGLSHTAASAGPVGIGELTEREHAVLRLVSAGLSNKRIARDLDLHEKTIKHHLTRIFTKLNVSNRTEAAMAFRDAGETHRPSAG</sequence>
<dbReference type="InterPro" id="IPR001789">
    <property type="entry name" value="Sig_transdc_resp-reg_receiver"/>
</dbReference>
<dbReference type="RefSeq" id="WP_256120285.1">
    <property type="nucleotide sequence ID" value="NZ_WHSB02000014.1"/>
</dbReference>
<dbReference type="InterPro" id="IPR000792">
    <property type="entry name" value="Tscrpt_reg_LuxR_C"/>
</dbReference>
<dbReference type="PROSITE" id="PS50110">
    <property type="entry name" value="RESPONSE_REGULATORY"/>
    <property type="match status" value="1"/>
</dbReference>
<dbReference type="InterPro" id="IPR011006">
    <property type="entry name" value="CheY-like_superfamily"/>
</dbReference>
<dbReference type="SUPFAM" id="SSF46894">
    <property type="entry name" value="C-terminal effector domain of the bipartite response regulators"/>
    <property type="match status" value="1"/>
</dbReference>
<dbReference type="PANTHER" id="PTHR43214:SF41">
    <property type="entry name" value="NITRATE_NITRITE RESPONSE REGULATOR PROTEIN NARP"/>
    <property type="match status" value="1"/>
</dbReference>
<evidence type="ECO:0000256" key="1">
    <source>
        <dbReference type="ARBA" id="ARBA00022553"/>
    </source>
</evidence>
<accession>A0ABT1REQ1</accession>
<evidence type="ECO:0000313" key="8">
    <source>
        <dbReference type="EMBL" id="MCQ4633666.1"/>
    </source>
</evidence>
<feature type="domain" description="Response regulatory" evidence="7">
    <location>
        <begin position="5"/>
        <end position="120"/>
    </location>
</feature>
<dbReference type="CDD" id="cd17535">
    <property type="entry name" value="REC_NarL-like"/>
    <property type="match status" value="1"/>
</dbReference>
<dbReference type="InterPro" id="IPR016032">
    <property type="entry name" value="Sig_transdc_resp-reg_C-effctor"/>
</dbReference>
<keyword evidence="3" id="KW-0238">DNA-binding</keyword>
<organism evidence="8 9">
    <name type="scientific">Shinella lacus</name>
    <dbReference type="NCBI Taxonomy" id="2654216"/>
    <lineage>
        <taxon>Bacteria</taxon>
        <taxon>Pseudomonadati</taxon>
        <taxon>Pseudomonadota</taxon>
        <taxon>Alphaproteobacteria</taxon>
        <taxon>Hyphomicrobiales</taxon>
        <taxon>Rhizobiaceae</taxon>
        <taxon>Shinella</taxon>
    </lineage>
</organism>
<feature type="domain" description="HTH luxR-type" evidence="6">
    <location>
        <begin position="146"/>
        <end position="211"/>
    </location>
</feature>
<keyword evidence="1 5" id="KW-0597">Phosphoprotein</keyword>
<dbReference type="CDD" id="cd06170">
    <property type="entry name" value="LuxR_C_like"/>
    <property type="match status" value="1"/>
</dbReference>
<dbReference type="Pfam" id="PF00196">
    <property type="entry name" value="GerE"/>
    <property type="match status" value="1"/>
</dbReference>
<reference evidence="8" key="1">
    <citation type="submission" date="2021-07" db="EMBL/GenBank/DDBJ databases">
        <title>Shinella sp. nov., a novel member of the genus Shinella from water.</title>
        <authorList>
            <person name="Deng Y."/>
        </authorList>
    </citation>
    <scope>NUCLEOTIDE SEQUENCE</scope>
    <source>
        <strain evidence="8">CPCC 100929</strain>
    </source>
</reference>
<dbReference type="SMART" id="SM00421">
    <property type="entry name" value="HTH_LUXR"/>
    <property type="match status" value="1"/>
</dbReference>
<dbReference type="SUPFAM" id="SSF52172">
    <property type="entry name" value="CheY-like"/>
    <property type="match status" value="1"/>
</dbReference>
<protein>
    <submittedName>
        <fullName evidence="8">Response regulator transcription factor</fullName>
    </submittedName>
</protein>
<proteinExistence type="predicted"/>
<dbReference type="InterPro" id="IPR058245">
    <property type="entry name" value="NreC/VraR/RcsB-like_REC"/>
</dbReference>
<evidence type="ECO:0000256" key="4">
    <source>
        <dbReference type="ARBA" id="ARBA00023163"/>
    </source>
</evidence>
<evidence type="ECO:0000259" key="7">
    <source>
        <dbReference type="PROSITE" id="PS50110"/>
    </source>
</evidence>
<gene>
    <name evidence="8" type="ORF">GB927_026765</name>
</gene>
<feature type="modified residue" description="4-aspartylphosphate" evidence="5">
    <location>
        <position position="56"/>
    </location>
</feature>
<dbReference type="PRINTS" id="PR00038">
    <property type="entry name" value="HTHLUXR"/>
</dbReference>